<organism evidence="2">
    <name type="scientific">bioreactor metagenome</name>
    <dbReference type="NCBI Taxonomy" id="1076179"/>
    <lineage>
        <taxon>unclassified sequences</taxon>
        <taxon>metagenomes</taxon>
        <taxon>ecological metagenomes</taxon>
    </lineage>
</organism>
<keyword evidence="1" id="KW-0472">Membrane</keyword>
<feature type="transmembrane region" description="Helical" evidence="1">
    <location>
        <begin position="244"/>
        <end position="262"/>
    </location>
</feature>
<feature type="transmembrane region" description="Helical" evidence="1">
    <location>
        <begin position="219"/>
        <end position="237"/>
    </location>
</feature>
<dbReference type="AlphaFoldDB" id="A0A645ANT7"/>
<dbReference type="EMBL" id="VSSQ01014796">
    <property type="protein sequence ID" value="MPM54428.1"/>
    <property type="molecule type" value="Genomic_DNA"/>
</dbReference>
<feature type="transmembrane region" description="Helical" evidence="1">
    <location>
        <begin position="165"/>
        <end position="184"/>
    </location>
</feature>
<feature type="transmembrane region" description="Helical" evidence="1">
    <location>
        <begin position="196"/>
        <end position="213"/>
    </location>
</feature>
<evidence type="ECO:0000313" key="2">
    <source>
        <dbReference type="EMBL" id="MPM54428.1"/>
    </source>
</evidence>
<gene>
    <name evidence="2" type="ORF">SDC9_101206</name>
</gene>
<evidence type="ECO:0000256" key="1">
    <source>
        <dbReference type="SAM" id="Phobius"/>
    </source>
</evidence>
<comment type="caution">
    <text evidence="2">The sequence shown here is derived from an EMBL/GenBank/DDBJ whole genome shotgun (WGS) entry which is preliminary data.</text>
</comment>
<dbReference type="InterPro" id="IPR011990">
    <property type="entry name" value="TPR-like_helical_dom_sf"/>
</dbReference>
<proteinExistence type="predicted"/>
<feature type="transmembrane region" description="Helical" evidence="1">
    <location>
        <begin position="67"/>
        <end position="88"/>
    </location>
</feature>
<reference evidence="2" key="1">
    <citation type="submission" date="2019-08" db="EMBL/GenBank/DDBJ databases">
        <authorList>
            <person name="Kucharzyk K."/>
            <person name="Murdoch R.W."/>
            <person name="Higgins S."/>
            <person name="Loffler F."/>
        </authorList>
    </citation>
    <scope>NUCLEOTIDE SEQUENCE</scope>
</reference>
<sequence length="435" mass="47485">MLVTFTASFAGILWARKHGFRPWYGTAAGLLLGLASIGRPTALLWVFAALAWSAFQLGRRRRLKRLLPLLGGLFAVWLAVSALNWHYARFPGPFYHVLSYSANVNLVAAEAEREAVAPIPDSPAVRLLRIGENAVQRMPKVFLANEIPDNVNYYFIREYWPGLKLLIGPGLLVPFALAGLVLVLVSRRFLRRGEMLILLAVVTLALPICANYPVGRYRLILLVPFALLAVEAVRIALSKPRRVWLPVSGAVLAGAFLVNPFSPGTLLRSSDFVSWALAQEQLSGPGNVDAIGTLAEGYRLGGGEAVTMNLLIRMISLREYDAAERLIGDALENGRANPSLLFYYGALLKLERGDVPAAGALLARIGSAKELGDLAIKYHFMRGEVARRSGDSATARRCYLEALAARDPYGFRPMIDAALRKLETPSLPAGQAAEK</sequence>
<dbReference type="Gene3D" id="1.25.40.10">
    <property type="entry name" value="Tetratricopeptide repeat domain"/>
    <property type="match status" value="1"/>
</dbReference>
<feature type="transmembrane region" description="Helical" evidence="1">
    <location>
        <begin position="31"/>
        <end position="55"/>
    </location>
</feature>
<keyword evidence="1" id="KW-0812">Transmembrane</keyword>
<keyword evidence="1" id="KW-1133">Transmembrane helix</keyword>
<protein>
    <submittedName>
        <fullName evidence="2">Uncharacterized protein</fullName>
    </submittedName>
</protein>
<name>A0A645ANT7_9ZZZZ</name>
<accession>A0A645ANT7</accession>